<proteinExistence type="predicted"/>
<protein>
    <submittedName>
        <fullName evidence="1">Glycosyltransferase</fullName>
        <ecNumber evidence="1">2.4.-.-</ecNumber>
    </submittedName>
</protein>
<sequence>MTGVLRDLTRKAGIAYRLAVGSLPDRISRWLRPPSRRYSLAEVPAPVTAPAGDVRLYVAPANFAAQGYQWARSAERLQGVGAVNMQYRTRSDFGFPADYSVSERVFTSSGDWGRRQRDAVAAQFTHVLIEAERPLFGLAFQGFVEREANWLLERGLAVGLASLGTDLRLPSRHAQVDEWSPFRDADQDWIRTLEARALRNREIFARLDVPSFVATPELLLDWPAASWLPIVVDPTEWRTDREALSGETPVVLHAPTNPAVKGTALIEPTVNRLAAEKVLDYQRIVKVPAGEMPARYSSADVVLDQFTLGIYATTSIEAMAAGRLVIAHLHDQVRDHIQQVSGCEVPVVEATPATLEEVLRDITAHPEKYRPIANAGPAYVEAVHNGALSARVLAPFLGRTP</sequence>
<evidence type="ECO:0000313" key="2">
    <source>
        <dbReference type="Proteomes" id="UP001589667"/>
    </source>
</evidence>
<dbReference type="GO" id="GO:0016757">
    <property type="term" value="F:glycosyltransferase activity"/>
    <property type="evidence" value="ECO:0007669"/>
    <property type="project" value="UniProtKB-KW"/>
</dbReference>
<organism evidence="1 2">
    <name type="scientific">Agromyces lapidis</name>
    <dbReference type="NCBI Taxonomy" id="279574"/>
    <lineage>
        <taxon>Bacteria</taxon>
        <taxon>Bacillati</taxon>
        <taxon>Actinomycetota</taxon>
        <taxon>Actinomycetes</taxon>
        <taxon>Micrococcales</taxon>
        <taxon>Microbacteriaceae</taxon>
        <taxon>Agromyces</taxon>
    </lineage>
</organism>
<dbReference type="Gene3D" id="3.40.50.2000">
    <property type="entry name" value="Glycogen Phosphorylase B"/>
    <property type="match status" value="1"/>
</dbReference>
<name>A0ABV5SRB3_9MICO</name>
<keyword evidence="1" id="KW-0808">Transferase</keyword>
<gene>
    <name evidence="1" type="ORF">ACFFQV_11255</name>
</gene>
<reference evidence="1 2" key="1">
    <citation type="submission" date="2024-09" db="EMBL/GenBank/DDBJ databases">
        <authorList>
            <person name="Sun Q."/>
            <person name="Mori K."/>
        </authorList>
    </citation>
    <scope>NUCLEOTIDE SEQUENCE [LARGE SCALE GENOMIC DNA]</scope>
    <source>
        <strain evidence="1 2">JCM 14321</strain>
    </source>
</reference>
<dbReference type="SUPFAM" id="SSF53756">
    <property type="entry name" value="UDP-Glycosyltransferase/glycogen phosphorylase"/>
    <property type="match status" value="1"/>
</dbReference>
<accession>A0ABV5SRB3</accession>
<dbReference type="RefSeq" id="WP_170296090.1">
    <property type="nucleotide sequence ID" value="NZ_BAAANI010000002.1"/>
</dbReference>
<evidence type="ECO:0000313" key="1">
    <source>
        <dbReference type="EMBL" id="MFB9642865.1"/>
    </source>
</evidence>
<dbReference type="Proteomes" id="UP001589667">
    <property type="component" value="Unassembled WGS sequence"/>
</dbReference>
<dbReference type="EMBL" id="JBHMBL010000002">
    <property type="protein sequence ID" value="MFB9642865.1"/>
    <property type="molecule type" value="Genomic_DNA"/>
</dbReference>
<comment type="caution">
    <text evidence="1">The sequence shown here is derived from an EMBL/GenBank/DDBJ whole genome shotgun (WGS) entry which is preliminary data.</text>
</comment>
<dbReference type="EC" id="2.4.-.-" evidence="1"/>
<keyword evidence="2" id="KW-1185">Reference proteome</keyword>
<keyword evidence="1" id="KW-0328">Glycosyltransferase</keyword>